<keyword evidence="1" id="KW-0812">Transmembrane</keyword>
<evidence type="ECO:0000256" key="1">
    <source>
        <dbReference type="SAM" id="Phobius"/>
    </source>
</evidence>
<keyword evidence="1" id="KW-1133">Transmembrane helix</keyword>
<name>A0A914Z9G5_9BILA</name>
<dbReference type="AlphaFoldDB" id="A0A914Z9G5"/>
<protein>
    <submittedName>
        <fullName evidence="3">Uncharacterized protein</fullName>
    </submittedName>
</protein>
<sequence length="181" mass="20909">MNLINFRNEIRRESQPSFLTDVFCKNGLRLRFSRTLIDYDADHAEAALWVTAANDLNLEELDARTPDPVFECRQLIDYFGFDVEEEEEDAQPVEPVQHDVNDEGNEAVQPDLIDQLEIDLANLDPDDVQPRSPSHVEAVMQMEHANEYIEPVGAPHVEKKILMILMIVYIKILMIFKIMIK</sequence>
<keyword evidence="1" id="KW-0472">Membrane</keyword>
<evidence type="ECO:0000313" key="2">
    <source>
        <dbReference type="Proteomes" id="UP000887577"/>
    </source>
</evidence>
<reference evidence="3" key="1">
    <citation type="submission" date="2022-11" db="UniProtKB">
        <authorList>
            <consortium name="WormBaseParasite"/>
        </authorList>
    </citation>
    <scope>IDENTIFICATION</scope>
</reference>
<dbReference type="Proteomes" id="UP000887577">
    <property type="component" value="Unplaced"/>
</dbReference>
<accession>A0A914Z9G5</accession>
<keyword evidence="2" id="KW-1185">Reference proteome</keyword>
<dbReference type="WBParaSite" id="PSU_v2.g689.t1">
    <property type="protein sequence ID" value="PSU_v2.g689.t1"/>
    <property type="gene ID" value="PSU_v2.g689"/>
</dbReference>
<proteinExistence type="predicted"/>
<organism evidence="2 3">
    <name type="scientific">Panagrolaimus superbus</name>
    <dbReference type="NCBI Taxonomy" id="310955"/>
    <lineage>
        <taxon>Eukaryota</taxon>
        <taxon>Metazoa</taxon>
        <taxon>Ecdysozoa</taxon>
        <taxon>Nematoda</taxon>
        <taxon>Chromadorea</taxon>
        <taxon>Rhabditida</taxon>
        <taxon>Tylenchina</taxon>
        <taxon>Panagrolaimomorpha</taxon>
        <taxon>Panagrolaimoidea</taxon>
        <taxon>Panagrolaimidae</taxon>
        <taxon>Panagrolaimus</taxon>
    </lineage>
</organism>
<feature type="transmembrane region" description="Helical" evidence="1">
    <location>
        <begin position="161"/>
        <end position="180"/>
    </location>
</feature>
<evidence type="ECO:0000313" key="3">
    <source>
        <dbReference type="WBParaSite" id="PSU_v2.g689.t1"/>
    </source>
</evidence>